<evidence type="ECO:0000259" key="1">
    <source>
        <dbReference type="PROSITE" id="PS51186"/>
    </source>
</evidence>
<keyword evidence="3" id="KW-1185">Reference proteome</keyword>
<dbReference type="InterPro" id="IPR016181">
    <property type="entry name" value="Acyl_CoA_acyltransferase"/>
</dbReference>
<dbReference type="Pfam" id="PF13302">
    <property type="entry name" value="Acetyltransf_3"/>
    <property type="match status" value="1"/>
</dbReference>
<dbReference type="PROSITE" id="PS51186">
    <property type="entry name" value="GNAT"/>
    <property type="match status" value="1"/>
</dbReference>
<feature type="domain" description="N-acetyltransferase" evidence="1">
    <location>
        <begin position="11"/>
        <end position="171"/>
    </location>
</feature>
<dbReference type="PANTHER" id="PTHR43415">
    <property type="entry name" value="SPERMIDINE N(1)-ACETYLTRANSFERASE"/>
    <property type="match status" value="1"/>
</dbReference>
<dbReference type="PANTHER" id="PTHR43415:SF3">
    <property type="entry name" value="GNAT-FAMILY ACETYLTRANSFERASE"/>
    <property type="match status" value="1"/>
</dbReference>
<proteinExistence type="predicted"/>
<accession>A0A9J6RAN6</accession>
<gene>
    <name evidence="2" type="ORF">OWO01_04250</name>
</gene>
<comment type="caution">
    <text evidence="2">The sequence shown here is derived from an EMBL/GenBank/DDBJ whole genome shotgun (WGS) entry which is preliminary data.</text>
</comment>
<dbReference type="RefSeq" id="WP_268779189.1">
    <property type="nucleotide sequence ID" value="NZ_JAPRAT010000005.1"/>
</dbReference>
<dbReference type="Gene3D" id="3.40.630.30">
    <property type="match status" value="1"/>
</dbReference>
<protein>
    <submittedName>
        <fullName evidence="2">GNAT family N-acetyltransferase</fullName>
    </submittedName>
</protein>
<name>A0A9J6RAN6_9BACI</name>
<dbReference type="AlphaFoldDB" id="A0A9J6RAN6"/>
<dbReference type="GO" id="GO:0016747">
    <property type="term" value="F:acyltransferase activity, transferring groups other than amino-acyl groups"/>
    <property type="evidence" value="ECO:0007669"/>
    <property type="project" value="InterPro"/>
</dbReference>
<dbReference type="InterPro" id="IPR000182">
    <property type="entry name" value="GNAT_dom"/>
</dbReference>
<sequence>MFLSKGRNMYIKQPEYNELDFVQWLWADIETMCGVGGPVCLDESEKEAWYNRMVNPTDGNNFYCLIYNNEDKPVGEVSFHRYDCLNSTAEFNIKIADKYRRNGYAKEAITHLLLYFFNEFGGEKMIDTIAANNLPGQTLLLKYGFKQKNQPDKKIILVEMTKKDFSNLYMK</sequence>
<evidence type="ECO:0000313" key="2">
    <source>
        <dbReference type="EMBL" id="MCZ0702422.1"/>
    </source>
</evidence>
<organism evidence="2 3">
    <name type="scientific">Natronobacillus azotifigens</name>
    <dbReference type="NCBI Taxonomy" id="472978"/>
    <lineage>
        <taxon>Bacteria</taxon>
        <taxon>Bacillati</taxon>
        <taxon>Bacillota</taxon>
        <taxon>Bacilli</taxon>
        <taxon>Bacillales</taxon>
        <taxon>Bacillaceae</taxon>
        <taxon>Natronobacillus</taxon>
    </lineage>
</organism>
<dbReference type="CDD" id="cd04301">
    <property type="entry name" value="NAT_SF"/>
    <property type="match status" value="1"/>
</dbReference>
<dbReference type="Proteomes" id="UP001084197">
    <property type="component" value="Unassembled WGS sequence"/>
</dbReference>
<evidence type="ECO:0000313" key="3">
    <source>
        <dbReference type="Proteomes" id="UP001084197"/>
    </source>
</evidence>
<dbReference type="SUPFAM" id="SSF55729">
    <property type="entry name" value="Acyl-CoA N-acyltransferases (Nat)"/>
    <property type="match status" value="1"/>
</dbReference>
<dbReference type="EMBL" id="JAPRAT010000005">
    <property type="protein sequence ID" value="MCZ0702422.1"/>
    <property type="molecule type" value="Genomic_DNA"/>
</dbReference>
<reference evidence="2" key="1">
    <citation type="submission" date="2022-11" db="EMBL/GenBank/DDBJ databases">
        <title>WGS of Natronobacillus azotifigens 24KS-1, an anaerobic diazotrophic haloalkaliphile from soda-rich habitats.</title>
        <authorList>
            <person name="Sorokin D.Y."/>
            <person name="Merkel A.Y."/>
        </authorList>
    </citation>
    <scope>NUCLEOTIDE SEQUENCE</scope>
    <source>
        <strain evidence="2">24KS-1</strain>
    </source>
</reference>